<comment type="catalytic activity">
    <reaction evidence="1">
        <text>RX + glutathione = an S-substituted glutathione + a halide anion + H(+)</text>
        <dbReference type="Rhea" id="RHEA:16437"/>
        <dbReference type="ChEBI" id="CHEBI:15378"/>
        <dbReference type="ChEBI" id="CHEBI:16042"/>
        <dbReference type="ChEBI" id="CHEBI:17792"/>
        <dbReference type="ChEBI" id="CHEBI:57925"/>
        <dbReference type="ChEBI" id="CHEBI:90779"/>
        <dbReference type="EC" id="2.5.1.18"/>
    </reaction>
</comment>
<dbReference type="InParanoid" id="A0A5J5EFS3"/>
<dbReference type="Pfam" id="PF01323">
    <property type="entry name" value="DSBA"/>
    <property type="match status" value="1"/>
</dbReference>
<dbReference type="GO" id="GO:0006749">
    <property type="term" value="P:glutathione metabolic process"/>
    <property type="evidence" value="ECO:0007669"/>
    <property type="project" value="TreeGrafter"/>
</dbReference>
<evidence type="ECO:0000259" key="3">
    <source>
        <dbReference type="Pfam" id="PF01323"/>
    </source>
</evidence>
<dbReference type="EMBL" id="VXIS01000388">
    <property type="protein sequence ID" value="KAA8893927.1"/>
    <property type="molecule type" value="Genomic_DNA"/>
</dbReference>
<dbReference type="PANTHER" id="PTHR42943">
    <property type="entry name" value="GLUTATHIONE S-TRANSFERASE KAPPA"/>
    <property type="match status" value="1"/>
</dbReference>
<dbReference type="InterPro" id="IPR036249">
    <property type="entry name" value="Thioredoxin-like_sf"/>
</dbReference>
<protein>
    <recommendedName>
        <fullName evidence="1">Glutathione S-transferase kappa</fullName>
        <ecNumber evidence="1">2.5.1.18</ecNumber>
    </recommendedName>
</protein>
<dbReference type="GO" id="GO:0004602">
    <property type="term" value="F:glutathione peroxidase activity"/>
    <property type="evidence" value="ECO:0007669"/>
    <property type="project" value="TreeGrafter"/>
</dbReference>
<dbReference type="PIRSF" id="PIRSF006386">
    <property type="entry name" value="HCCAis_GSTk"/>
    <property type="match status" value="1"/>
</dbReference>
<organism evidence="4 5">
    <name type="scientific">Sphaerosporella brunnea</name>
    <dbReference type="NCBI Taxonomy" id="1250544"/>
    <lineage>
        <taxon>Eukaryota</taxon>
        <taxon>Fungi</taxon>
        <taxon>Dikarya</taxon>
        <taxon>Ascomycota</taxon>
        <taxon>Pezizomycotina</taxon>
        <taxon>Pezizomycetes</taxon>
        <taxon>Pezizales</taxon>
        <taxon>Pyronemataceae</taxon>
        <taxon>Sphaerosporella</taxon>
    </lineage>
</organism>
<feature type="domain" description="DSBA-like thioredoxin" evidence="3">
    <location>
        <begin position="4"/>
        <end position="187"/>
    </location>
</feature>
<evidence type="ECO:0000256" key="2">
    <source>
        <dbReference type="PIRSR" id="PIRSR006386-1"/>
    </source>
</evidence>
<keyword evidence="1" id="KW-0808">Transferase</keyword>
<feature type="active site" description="Nucleophile" evidence="2">
    <location>
        <position position="12"/>
    </location>
</feature>
<evidence type="ECO:0000313" key="5">
    <source>
        <dbReference type="Proteomes" id="UP000326924"/>
    </source>
</evidence>
<dbReference type="GO" id="GO:0005739">
    <property type="term" value="C:mitochondrion"/>
    <property type="evidence" value="ECO:0007669"/>
    <property type="project" value="TreeGrafter"/>
</dbReference>
<evidence type="ECO:0000313" key="4">
    <source>
        <dbReference type="EMBL" id="KAA8893927.1"/>
    </source>
</evidence>
<dbReference type="AlphaFoldDB" id="A0A5J5EFS3"/>
<proteinExistence type="inferred from homology"/>
<dbReference type="EC" id="2.5.1.18" evidence="1"/>
<dbReference type="PANTHER" id="PTHR42943:SF2">
    <property type="entry name" value="GLUTATHIONE S-TRANSFERASE KAPPA 1"/>
    <property type="match status" value="1"/>
</dbReference>
<comment type="caution">
    <text evidence="4">The sequence shown here is derived from an EMBL/GenBank/DDBJ whole genome shotgun (WGS) entry which is preliminary data.</text>
</comment>
<dbReference type="GO" id="GO:0005777">
    <property type="term" value="C:peroxisome"/>
    <property type="evidence" value="ECO:0007669"/>
    <property type="project" value="TreeGrafter"/>
</dbReference>
<gene>
    <name evidence="4" type="ORF">FN846DRAFT_976806</name>
</gene>
<dbReference type="InterPro" id="IPR014440">
    <property type="entry name" value="HCCAis_GSTk"/>
</dbReference>
<accession>A0A5J5EFS3</accession>
<dbReference type="SUPFAM" id="SSF52833">
    <property type="entry name" value="Thioredoxin-like"/>
    <property type="match status" value="1"/>
</dbReference>
<dbReference type="InterPro" id="IPR001853">
    <property type="entry name" value="DSBA-like_thioredoxin_dom"/>
</dbReference>
<keyword evidence="5" id="KW-1185">Reference proteome</keyword>
<dbReference type="Gene3D" id="3.40.30.10">
    <property type="entry name" value="Glutaredoxin"/>
    <property type="match status" value="1"/>
</dbReference>
<dbReference type="OrthoDB" id="4664297at2759"/>
<dbReference type="Proteomes" id="UP000326924">
    <property type="component" value="Unassembled WGS sequence"/>
</dbReference>
<comment type="similarity">
    <text evidence="1">Belongs to the GST superfamily. Kappa family.</text>
</comment>
<name>A0A5J5EFS3_9PEZI</name>
<dbReference type="GO" id="GO:0004364">
    <property type="term" value="F:glutathione transferase activity"/>
    <property type="evidence" value="ECO:0007669"/>
    <property type="project" value="UniProtKB-UniRule"/>
</dbReference>
<sequence length="202" mass="22541">MPQLTIYLDIVSPFAYLLFSRLLTSPLLAYTTIKPIFLGGLMKAASNQPPLAVPLKGKYIFHDLRRQAERYKIPLLASGMPQPFPQNTLFAMRALAAIEDQQEMRAAMKLLFDAFWVQGRKVSEEATVRTVLGLVGGVETGKAVLERNTREALEQGAFGVPWCVATRDDGEKDVFWGFDRMADVAGFLGLPWEEPSYNGSRL</sequence>
<evidence type="ECO:0000256" key="1">
    <source>
        <dbReference type="PIRNR" id="PIRNR006386"/>
    </source>
</evidence>
<dbReference type="InterPro" id="IPR051924">
    <property type="entry name" value="GST_Kappa/NadH"/>
</dbReference>
<reference evidence="4 5" key="1">
    <citation type="submission" date="2019-09" db="EMBL/GenBank/DDBJ databases">
        <title>Draft genome of the ectomycorrhizal ascomycete Sphaerosporella brunnea.</title>
        <authorList>
            <consortium name="DOE Joint Genome Institute"/>
            <person name="Benucci G.M."/>
            <person name="Marozzi G."/>
            <person name="Antonielli L."/>
            <person name="Sanchez S."/>
            <person name="Marco P."/>
            <person name="Wang X."/>
            <person name="Falini L.B."/>
            <person name="Barry K."/>
            <person name="Haridas S."/>
            <person name="Lipzen A."/>
            <person name="Labutti K."/>
            <person name="Grigoriev I.V."/>
            <person name="Murat C."/>
            <person name="Martin F."/>
            <person name="Albertini E."/>
            <person name="Donnini D."/>
            <person name="Bonito G."/>
        </authorList>
    </citation>
    <scope>NUCLEOTIDE SEQUENCE [LARGE SCALE GENOMIC DNA]</scope>
    <source>
        <strain evidence="4 5">Sb_GMNB300</strain>
    </source>
</reference>